<accession>A0ABV3L3D0</accession>
<dbReference type="Proteomes" id="UP001553148">
    <property type="component" value="Unassembled WGS sequence"/>
</dbReference>
<sequence length="134" mass="14618">MSIETAVPTASAPLPYTCPSWCVVDHANDPLLRFPGDPDVMHRSAEAWLAPNDERSGHPGRWELVAHIVAPGLPEDDQDVPLMVLETQDGPGGPYVELDAEQVEEFIRQGKAFLAHVQQLGEQLAASSRKGKRS</sequence>
<dbReference type="Pfam" id="PF21848">
    <property type="entry name" value="DUF6907"/>
    <property type="match status" value="1"/>
</dbReference>
<gene>
    <name evidence="1" type="ORF">AB0470_35705</name>
</gene>
<reference evidence="1 2" key="1">
    <citation type="submission" date="2024-06" db="EMBL/GenBank/DDBJ databases">
        <title>The Natural Products Discovery Center: Release of the First 8490 Sequenced Strains for Exploring Actinobacteria Biosynthetic Diversity.</title>
        <authorList>
            <person name="Kalkreuter E."/>
            <person name="Kautsar S.A."/>
            <person name="Yang D."/>
            <person name="Bader C.D."/>
            <person name="Teijaro C.N."/>
            <person name="Fluegel L."/>
            <person name="Davis C.M."/>
            <person name="Simpson J.R."/>
            <person name="Lauterbach L."/>
            <person name="Steele A.D."/>
            <person name="Gui C."/>
            <person name="Meng S."/>
            <person name="Li G."/>
            <person name="Viehrig K."/>
            <person name="Ye F."/>
            <person name="Su P."/>
            <person name="Kiefer A.F."/>
            <person name="Nichols A."/>
            <person name="Cepeda A.J."/>
            <person name="Yan W."/>
            <person name="Fan B."/>
            <person name="Jiang Y."/>
            <person name="Adhikari A."/>
            <person name="Zheng C.-J."/>
            <person name="Schuster L."/>
            <person name="Cowan T.M."/>
            <person name="Smanski M.J."/>
            <person name="Chevrette M.G."/>
            <person name="De Carvalho L.P.S."/>
            <person name="Shen B."/>
        </authorList>
    </citation>
    <scope>NUCLEOTIDE SEQUENCE [LARGE SCALE GENOMIC DNA]</scope>
    <source>
        <strain evidence="1 2">NPDC052360</strain>
    </source>
</reference>
<organism evidence="1 2">
    <name type="scientific">Streptomyces griseosporeus</name>
    <dbReference type="NCBI Taxonomy" id="1910"/>
    <lineage>
        <taxon>Bacteria</taxon>
        <taxon>Bacillati</taxon>
        <taxon>Actinomycetota</taxon>
        <taxon>Actinomycetes</taxon>
        <taxon>Kitasatosporales</taxon>
        <taxon>Streptomycetaceae</taxon>
        <taxon>Streptomyces</taxon>
    </lineage>
</organism>
<evidence type="ECO:0000313" key="1">
    <source>
        <dbReference type="EMBL" id="MEV8464893.1"/>
    </source>
</evidence>
<dbReference type="EMBL" id="JBFAUJ010000027">
    <property type="protein sequence ID" value="MEV8464893.1"/>
    <property type="molecule type" value="Genomic_DNA"/>
</dbReference>
<comment type="caution">
    <text evidence="1">The sequence shown here is derived from an EMBL/GenBank/DDBJ whole genome shotgun (WGS) entry which is preliminary data.</text>
</comment>
<protein>
    <submittedName>
        <fullName evidence="1">Uncharacterized protein</fullName>
    </submittedName>
</protein>
<name>A0ABV3L3D0_STRGS</name>
<dbReference type="InterPro" id="IPR054202">
    <property type="entry name" value="DUF6907"/>
</dbReference>
<evidence type="ECO:0000313" key="2">
    <source>
        <dbReference type="Proteomes" id="UP001553148"/>
    </source>
</evidence>
<proteinExistence type="predicted"/>
<keyword evidence="2" id="KW-1185">Reference proteome</keyword>
<dbReference type="RefSeq" id="WP_162655495.1">
    <property type="nucleotide sequence ID" value="NZ_JBFAUJ010000027.1"/>
</dbReference>